<feature type="domain" description="PA14" evidence="5">
    <location>
        <begin position="40"/>
        <end position="196"/>
    </location>
</feature>
<dbReference type="Gene3D" id="2.60.40.10">
    <property type="entry name" value="Immunoglobulins"/>
    <property type="match status" value="1"/>
</dbReference>
<dbReference type="GO" id="GO:0046872">
    <property type="term" value="F:metal ion binding"/>
    <property type="evidence" value="ECO:0007669"/>
    <property type="project" value="UniProtKB-KW"/>
</dbReference>
<dbReference type="AlphaFoldDB" id="A0A2S5ZBY6"/>
<evidence type="ECO:0008006" key="8">
    <source>
        <dbReference type="Google" id="ProtNLM"/>
    </source>
</evidence>
<dbReference type="InterPro" id="IPR037524">
    <property type="entry name" value="PA14/GLEYA"/>
</dbReference>
<feature type="region of interest" description="Disordered" evidence="3">
    <location>
        <begin position="547"/>
        <end position="582"/>
    </location>
</feature>
<name>A0A2S5ZBY6_9GAMM</name>
<keyword evidence="2" id="KW-0325">Glycoprotein</keyword>
<evidence type="ECO:0000256" key="3">
    <source>
        <dbReference type="SAM" id="MobiDB-lite"/>
    </source>
</evidence>
<feature type="region of interest" description="Disordered" evidence="3">
    <location>
        <begin position="485"/>
        <end position="505"/>
    </location>
</feature>
<dbReference type="PROSITE" id="PS51820">
    <property type="entry name" value="PA14"/>
    <property type="match status" value="2"/>
</dbReference>
<evidence type="ECO:0000256" key="2">
    <source>
        <dbReference type="ARBA" id="ARBA00023180"/>
    </source>
</evidence>
<dbReference type="PANTHER" id="PTHR42970:SF1">
    <property type="entry name" value="PECTATE LYASE C-RELATED"/>
    <property type="match status" value="1"/>
</dbReference>
<organism evidence="6 7">
    <name type="scientific">Marinobacter maroccanus</name>
    <dbReference type="NCBI Taxonomy" id="2055143"/>
    <lineage>
        <taxon>Bacteria</taxon>
        <taxon>Pseudomonadati</taxon>
        <taxon>Pseudomonadota</taxon>
        <taxon>Gammaproteobacteria</taxon>
        <taxon>Pseudomonadales</taxon>
        <taxon>Marinobacteraceae</taxon>
        <taxon>Marinobacter</taxon>
    </lineage>
</organism>
<dbReference type="SMART" id="SM00060">
    <property type="entry name" value="FN3"/>
    <property type="match status" value="1"/>
</dbReference>
<sequence>MNASSIVTVAILIFFLTGCQSWQQRPLEDLPPTASLPDRSEPGKAQIWFWDNISGAKVADFTSLESYPDNPTEVGELDSLQLRGNRADSYGAMVQGFIVPEETGEYRFFVSGDDETQFLLSTDANPENARLVASVPSWSYPENYTQFSAQTSGIIVLESGVRYYFQLLFKEGSYDDHFSVAWEGPGLDRRVVSGQYLHSWGAPLYPLDDASKAAYSMGYRVGYVDGNENLSFNPQYPPTDEDQDGLYDNWEVVMGLDPRDSGDANSDPDNDFLTAADEFALGTRENMADTDGDGIPDGVEFAYKLDPLDSSDANQDLDGDGASNLDEYLGNTALDDPDDFPEVAPAHLKGFAGQYFSGMEFVQFYTTRPGENIQFNWAREAPMEGLPVDRFSVRWIGQFEAPHSSGTRSYRFSVRTDDGARLYLDSELVIDRWVNRAATTNSDERALEAEQVIPIVVEYYENAYDAIAEFTIVDLNSGDVIDTMEHVSAPDPQSSHTQDTDADGIPDAWELRFGANMYQEDSSAVLNNSGVTSLDAYQSGLNPWTLEQVAEPPSSPEDASPPPPTSTSGSVTVTWTAPSTRTDGSSISLSEIDYYELSYGQSVDRLTETVTVGPAETSYTFDGLSTGDWFFAIRVIDTQGLASDQSEPVSFSIQ</sequence>
<dbReference type="PROSITE" id="PS50853">
    <property type="entry name" value="FN3"/>
    <property type="match status" value="1"/>
</dbReference>
<evidence type="ECO:0000313" key="6">
    <source>
        <dbReference type="EMBL" id="PPI84722.1"/>
    </source>
</evidence>
<dbReference type="InterPro" id="IPR052063">
    <property type="entry name" value="Polysaccharide_Lyase_1"/>
</dbReference>
<evidence type="ECO:0000313" key="7">
    <source>
        <dbReference type="Proteomes" id="UP000239917"/>
    </source>
</evidence>
<dbReference type="SUPFAM" id="SSF49265">
    <property type="entry name" value="Fibronectin type III"/>
    <property type="match status" value="1"/>
</dbReference>
<proteinExistence type="predicted"/>
<dbReference type="SUPFAM" id="SSF56988">
    <property type="entry name" value="Anthrax protective antigen"/>
    <property type="match status" value="2"/>
</dbReference>
<dbReference type="InterPro" id="IPR013783">
    <property type="entry name" value="Ig-like_fold"/>
</dbReference>
<evidence type="ECO:0000259" key="5">
    <source>
        <dbReference type="PROSITE" id="PS51820"/>
    </source>
</evidence>
<keyword evidence="7" id="KW-1185">Reference proteome</keyword>
<dbReference type="InterPro" id="IPR003961">
    <property type="entry name" value="FN3_dom"/>
</dbReference>
<dbReference type="Pfam" id="PF07691">
    <property type="entry name" value="PA14"/>
    <property type="match status" value="1"/>
</dbReference>
<feature type="domain" description="Fibronectin type-III" evidence="4">
    <location>
        <begin position="552"/>
        <end position="654"/>
    </location>
</feature>
<dbReference type="InterPro" id="IPR036116">
    <property type="entry name" value="FN3_sf"/>
</dbReference>
<dbReference type="RefSeq" id="WP_104321504.1">
    <property type="nucleotide sequence ID" value="NZ_PSSX01000005.1"/>
</dbReference>
<dbReference type="Proteomes" id="UP000239917">
    <property type="component" value="Unassembled WGS sequence"/>
</dbReference>
<dbReference type="OrthoDB" id="9785394at2"/>
<dbReference type="SMART" id="SM00758">
    <property type="entry name" value="PA14"/>
    <property type="match status" value="1"/>
</dbReference>
<feature type="domain" description="PA14" evidence="5">
    <location>
        <begin position="346"/>
        <end position="491"/>
    </location>
</feature>
<dbReference type="Gene3D" id="3.90.182.10">
    <property type="entry name" value="Toxin - Anthrax Protective Antigen,domain 1"/>
    <property type="match status" value="2"/>
</dbReference>
<evidence type="ECO:0000259" key="4">
    <source>
        <dbReference type="PROSITE" id="PS50853"/>
    </source>
</evidence>
<feature type="compositionally biased region" description="Polar residues" evidence="3">
    <location>
        <begin position="569"/>
        <end position="582"/>
    </location>
</feature>
<dbReference type="EMBL" id="PSSX01000005">
    <property type="protein sequence ID" value="PPI84722.1"/>
    <property type="molecule type" value="Genomic_DNA"/>
</dbReference>
<evidence type="ECO:0000256" key="1">
    <source>
        <dbReference type="ARBA" id="ARBA00022723"/>
    </source>
</evidence>
<dbReference type="CDD" id="cd00063">
    <property type="entry name" value="FN3"/>
    <property type="match status" value="1"/>
</dbReference>
<gene>
    <name evidence="6" type="ORF">KEHDKFFH_08445</name>
</gene>
<feature type="compositionally biased region" description="Pro residues" evidence="3">
    <location>
        <begin position="553"/>
        <end position="565"/>
    </location>
</feature>
<comment type="caution">
    <text evidence="6">The sequence shown here is derived from an EMBL/GenBank/DDBJ whole genome shotgun (WGS) entry which is preliminary data.</text>
</comment>
<dbReference type="InterPro" id="IPR011658">
    <property type="entry name" value="PA14_dom"/>
</dbReference>
<reference evidence="6 7" key="1">
    <citation type="submission" date="2018-01" db="EMBL/GenBank/DDBJ databases">
        <title>Complete genome sequences of the type strains of Marinobacter flavimaris and Marinobacter maroccanus.</title>
        <authorList>
            <person name="Palau M."/>
            <person name="Boujida N."/>
            <person name="Manresa A."/>
            <person name="Minana-Galbis D."/>
        </authorList>
    </citation>
    <scope>NUCLEOTIDE SEQUENCE [LARGE SCALE GENOMIC DNA]</scope>
    <source>
        <strain evidence="6 7">N4</strain>
    </source>
</reference>
<protein>
    <recommendedName>
        <fullName evidence="8">PA14 domain-containing protein</fullName>
    </recommendedName>
</protein>
<accession>A0A2S5ZBY6</accession>
<dbReference type="PANTHER" id="PTHR42970">
    <property type="entry name" value="PECTATE LYASE C-RELATED"/>
    <property type="match status" value="1"/>
</dbReference>
<keyword evidence="1" id="KW-0479">Metal-binding</keyword>